<reference evidence="2 3" key="1">
    <citation type="submission" date="2018-08" db="EMBL/GenBank/DDBJ databases">
        <title>A genome reference for cultivated species of the human gut microbiota.</title>
        <authorList>
            <person name="Zou Y."/>
            <person name="Xue W."/>
            <person name="Luo G."/>
        </authorList>
    </citation>
    <scope>NUCLEOTIDE SEQUENCE [LARGE SCALE GENOMIC DNA]</scope>
    <source>
        <strain evidence="2 3">AM07-24</strain>
    </source>
</reference>
<keyword evidence="1" id="KW-0472">Membrane</keyword>
<gene>
    <name evidence="2" type="ORF">DW099_03550</name>
</gene>
<keyword evidence="3" id="KW-1185">Reference proteome</keyword>
<accession>A0A415E7I8</accession>
<feature type="transmembrane region" description="Helical" evidence="1">
    <location>
        <begin position="144"/>
        <end position="166"/>
    </location>
</feature>
<dbReference type="InterPro" id="IPR036259">
    <property type="entry name" value="MFS_trans_sf"/>
</dbReference>
<keyword evidence="1" id="KW-0812">Transmembrane</keyword>
<dbReference type="SUPFAM" id="SSF103473">
    <property type="entry name" value="MFS general substrate transporter"/>
    <property type="match status" value="1"/>
</dbReference>
<proteinExistence type="predicted"/>
<feature type="transmembrane region" description="Helical" evidence="1">
    <location>
        <begin position="48"/>
        <end position="66"/>
    </location>
</feature>
<protein>
    <submittedName>
        <fullName evidence="2">Uncharacterized protein</fullName>
    </submittedName>
</protein>
<comment type="caution">
    <text evidence="2">The sequence shown here is derived from an EMBL/GenBank/DDBJ whole genome shotgun (WGS) entry which is preliminary data.</text>
</comment>
<dbReference type="AlphaFoldDB" id="A0A415E7I8"/>
<evidence type="ECO:0000256" key="1">
    <source>
        <dbReference type="SAM" id="Phobius"/>
    </source>
</evidence>
<evidence type="ECO:0000313" key="3">
    <source>
        <dbReference type="Proteomes" id="UP000284841"/>
    </source>
</evidence>
<dbReference type="Proteomes" id="UP000284841">
    <property type="component" value="Unassembled WGS sequence"/>
</dbReference>
<evidence type="ECO:0000313" key="2">
    <source>
        <dbReference type="EMBL" id="RHJ89658.1"/>
    </source>
</evidence>
<dbReference type="Gene3D" id="1.20.1250.20">
    <property type="entry name" value="MFS general substrate transporter like domains"/>
    <property type="match status" value="1"/>
</dbReference>
<keyword evidence="1" id="KW-1133">Transmembrane helix</keyword>
<feature type="transmembrane region" description="Helical" evidence="1">
    <location>
        <begin position="119"/>
        <end position="138"/>
    </location>
</feature>
<sequence length="191" mass="21935">MDVLYELRTFDSGESVLSEENSLGILFLDEELTDGKDTTMKDIKRWKIILTITIIVLFTCAGHTFFHSTHTMTEILKWLSFYLICAWGVAVLWICLYIWEHFNDKKKAKELQRLYRRSVNVFLLSTITAMVSLIVLFARPHLVVMLPIVIIGFLLGIGAITVTNTINKVSTQQSKLNTLNQTNMSRRDEST</sequence>
<name>A0A415E7I8_9FIRM</name>
<organism evidence="2 3">
    <name type="scientific">Emergencia timonensis</name>
    <dbReference type="NCBI Taxonomy" id="1776384"/>
    <lineage>
        <taxon>Bacteria</taxon>
        <taxon>Bacillati</taxon>
        <taxon>Bacillota</taxon>
        <taxon>Clostridia</taxon>
        <taxon>Peptostreptococcales</taxon>
        <taxon>Anaerovoracaceae</taxon>
        <taxon>Emergencia</taxon>
    </lineage>
</organism>
<dbReference type="EMBL" id="QRMS01000001">
    <property type="protein sequence ID" value="RHJ89658.1"/>
    <property type="molecule type" value="Genomic_DNA"/>
</dbReference>
<feature type="transmembrane region" description="Helical" evidence="1">
    <location>
        <begin position="78"/>
        <end position="99"/>
    </location>
</feature>